<dbReference type="PANTHER" id="PTHR43133">
    <property type="entry name" value="RNA POLYMERASE ECF-TYPE SIGMA FACTO"/>
    <property type="match status" value="1"/>
</dbReference>
<dbReference type="FunCoup" id="S0EYU5">
    <property type="interactions" value="270"/>
</dbReference>
<dbReference type="NCBIfam" id="TIGR02937">
    <property type="entry name" value="sigma70-ECF"/>
    <property type="match status" value="1"/>
</dbReference>
<dbReference type="GO" id="GO:0006352">
    <property type="term" value="P:DNA-templated transcription initiation"/>
    <property type="evidence" value="ECO:0007669"/>
    <property type="project" value="InterPro"/>
</dbReference>
<dbReference type="STRING" id="454171.CP488_02197"/>
<dbReference type="InterPro" id="IPR007627">
    <property type="entry name" value="RNA_pol_sigma70_r2"/>
</dbReference>
<keyword evidence="4" id="KW-0804">Transcription</keyword>
<sequence>MGTITLVEEKDSDLVQRTLCGDWSAYDQLVKRYQRQIYNFAYRMMGNAEDAQDISQETFLRAFQSLHSFRKDASFLTWLFKIASNLSIDLLRSRKSKGALSLDSELEEGREPAAEARTSDPEIMAIRHATQEMVQNAINTLPARYRAVVILRHLQGMSVEEIAQTLDIPAGTVKTHLFRAREMLRERLATALEIK</sequence>
<comment type="similarity">
    <text evidence="1">Belongs to the sigma-70 factor family. ECF subfamily.</text>
</comment>
<dbReference type="InParanoid" id="S0EYU5"/>
<dbReference type="SUPFAM" id="SSF88946">
    <property type="entry name" value="Sigma2 domain of RNA polymerase sigma factors"/>
    <property type="match status" value="1"/>
</dbReference>
<feature type="domain" description="RNA polymerase sigma-70 region 2" evidence="5">
    <location>
        <begin position="29"/>
        <end position="95"/>
    </location>
</feature>
<accession>S0EYU5</accession>
<dbReference type="PATRIC" id="fig|1303518.3.peg.1953"/>
<evidence type="ECO:0000256" key="1">
    <source>
        <dbReference type="ARBA" id="ARBA00010641"/>
    </source>
</evidence>
<dbReference type="InterPro" id="IPR036388">
    <property type="entry name" value="WH-like_DNA-bd_sf"/>
</dbReference>
<dbReference type="SUPFAM" id="SSF88659">
    <property type="entry name" value="Sigma3 and sigma4 domains of RNA polymerase sigma factors"/>
    <property type="match status" value="1"/>
</dbReference>
<dbReference type="Gene3D" id="1.10.10.10">
    <property type="entry name" value="Winged helix-like DNA-binding domain superfamily/Winged helix DNA-binding domain"/>
    <property type="match status" value="1"/>
</dbReference>
<proteinExistence type="inferred from homology"/>
<dbReference type="GO" id="GO:0016987">
    <property type="term" value="F:sigma factor activity"/>
    <property type="evidence" value="ECO:0007669"/>
    <property type="project" value="UniProtKB-KW"/>
</dbReference>
<dbReference type="KEGG" id="ccz:CCALI_01897"/>
<dbReference type="InterPro" id="IPR013324">
    <property type="entry name" value="RNA_pol_sigma_r3/r4-like"/>
</dbReference>
<name>S0EYU5_CHTCT</name>
<dbReference type="Gene3D" id="1.10.1740.10">
    <property type="match status" value="1"/>
</dbReference>
<dbReference type="HOGENOM" id="CLU_047691_3_0_0"/>
<dbReference type="Proteomes" id="UP000014227">
    <property type="component" value="Chromosome I"/>
</dbReference>
<dbReference type="InterPro" id="IPR013249">
    <property type="entry name" value="RNA_pol_sigma70_r4_t2"/>
</dbReference>
<dbReference type="GO" id="GO:0003677">
    <property type="term" value="F:DNA binding"/>
    <property type="evidence" value="ECO:0007669"/>
    <property type="project" value="InterPro"/>
</dbReference>
<evidence type="ECO:0000259" key="6">
    <source>
        <dbReference type="Pfam" id="PF08281"/>
    </source>
</evidence>
<protein>
    <submittedName>
        <fullName evidence="7">RNA polymerase sigma factor, sigma-70 family</fullName>
    </submittedName>
</protein>
<dbReference type="EMBL" id="HF951689">
    <property type="protein sequence ID" value="CCW35706.1"/>
    <property type="molecule type" value="Genomic_DNA"/>
</dbReference>
<dbReference type="RefSeq" id="WP_016483231.1">
    <property type="nucleotide sequence ID" value="NC_021487.1"/>
</dbReference>
<feature type="domain" description="RNA polymerase sigma factor 70 region 4 type 2" evidence="6">
    <location>
        <begin position="132"/>
        <end position="184"/>
    </location>
</feature>
<dbReference type="eggNOG" id="COG1595">
    <property type="taxonomic scope" value="Bacteria"/>
</dbReference>
<evidence type="ECO:0000256" key="2">
    <source>
        <dbReference type="ARBA" id="ARBA00023015"/>
    </source>
</evidence>
<keyword evidence="3" id="KW-0731">Sigma factor</keyword>
<evidence type="ECO:0000259" key="5">
    <source>
        <dbReference type="Pfam" id="PF04542"/>
    </source>
</evidence>
<keyword evidence="2" id="KW-0805">Transcription regulation</keyword>
<dbReference type="OrthoDB" id="9784984at2"/>
<organism evidence="7 8">
    <name type="scientific">Chthonomonas calidirosea (strain DSM 23976 / ICMP 18418 / T49)</name>
    <dbReference type="NCBI Taxonomy" id="1303518"/>
    <lineage>
        <taxon>Bacteria</taxon>
        <taxon>Bacillati</taxon>
        <taxon>Armatimonadota</taxon>
        <taxon>Chthonomonadia</taxon>
        <taxon>Chthonomonadales</taxon>
        <taxon>Chthonomonadaceae</taxon>
        <taxon>Chthonomonas</taxon>
    </lineage>
</organism>
<gene>
    <name evidence="7" type="ORF">CCALI_01897</name>
</gene>
<dbReference type="CDD" id="cd06171">
    <property type="entry name" value="Sigma70_r4"/>
    <property type="match status" value="1"/>
</dbReference>
<dbReference type="InterPro" id="IPR039425">
    <property type="entry name" value="RNA_pol_sigma-70-like"/>
</dbReference>
<dbReference type="PANTHER" id="PTHR43133:SF51">
    <property type="entry name" value="RNA POLYMERASE SIGMA FACTOR"/>
    <property type="match status" value="1"/>
</dbReference>
<dbReference type="InterPro" id="IPR013325">
    <property type="entry name" value="RNA_pol_sigma_r2"/>
</dbReference>
<dbReference type="Pfam" id="PF04542">
    <property type="entry name" value="Sigma70_r2"/>
    <property type="match status" value="1"/>
</dbReference>
<evidence type="ECO:0000313" key="7">
    <source>
        <dbReference type="EMBL" id="CCW35706.1"/>
    </source>
</evidence>
<dbReference type="InterPro" id="IPR014284">
    <property type="entry name" value="RNA_pol_sigma-70_dom"/>
</dbReference>
<evidence type="ECO:0000256" key="3">
    <source>
        <dbReference type="ARBA" id="ARBA00023082"/>
    </source>
</evidence>
<dbReference type="Pfam" id="PF08281">
    <property type="entry name" value="Sigma70_r4_2"/>
    <property type="match status" value="1"/>
</dbReference>
<reference evidence="8" key="1">
    <citation type="submission" date="2013-03" db="EMBL/GenBank/DDBJ databases">
        <title>Genome sequence of Chthonomonas calidirosea, the first sequenced genome from the Armatimonadetes phylum (formally candidate division OP10).</title>
        <authorList>
            <person name="Lee K.C.Y."/>
            <person name="Morgan X.C."/>
            <person name="Dunfield P.F."/>
            <person name="Tamas I."/>
            <person name="Houghton K.M."/>
            <person name="Vyssotski M."/>
            <person name="Ryan J.L.J."/>
            <person name="Lagutin K."/>
            <person name="McDonald I.R."/>
            <person name="Stott M.B."/>
        </authorList>
    </citation>
    <scope>NUCLEOTIDE SEQUENCE [LARGE SCALE GENOMIC DNA]</scope>
    <source>
        <strain evidence="8">DSM 23976 / ICMP 18418 / T49</strain>
    </source>
</reference>
<evidence type="ECO:0000313" key="8">
    <source>
        <dbReference type="Proteomes" id="UP000014227"/>
    </source>
</evidence>
<keyword evidence="8" id="KW-1185">Reference proteome</keyword>
<dbReference type="AlphaFoldDB" id="S0EYU5"/>
<evidence type="ECO:0000256" key="4">
    <source>
        <dbReference type="ARBA" id="ARBA00023163"/>
    </source>
</evidence>